<dbReference type="PANTHER" id="PTHR33734:SF34">
    <property type="entry name" value="SPOIVD-ASSOCIATED FACTOR A"/>
    <property type="match status" value="1"/>
</dbReference>
<protein>
    <recommendedName>
        <fullName evidence="2">LysM domain-containing protein</fullName>
    </recommendedName>
</protein>
<sequence>MKIHIVQKGDTLWNLAKKYGVSFEEVKQLNAQLADPDQIMPGMKIKIPTNTKQVQKKPTNDKTMHPYKDTTKKAQPVIQEDDVKKTTPVKKQMPEKTMMQPEKPKMEAPQPTQPIELPKLPNFYSNNYNIDVDIDDNDLEINQHSTQQTYHAPQPQQPAQSQPIQQPMMPIYCFMHPCMPMHPMPTQMQPMQHTPPCGPMPMQQPMIDPCVQFQSPDSFMPMQEGAMPYQGDEDLESSSVDVPPPPMQDQSKQNKHYEWNMNPNNNSNMYNMPQSAANDSMMPNLPGNEMNQMPGMSMPHDMEPGINMPYYPTQEGAQPNMEGPAEGNMSPYMGGPMQGDMPPYLGGQMQGNMPPHMGSPMQGNMPPHMGSPMQGNMPPYMGGTMQGMTPPMGTSPYPFRMNRDEEDNE</sequence>
<reference evidence="3" key="2">
    <citation type="submission" date="2020-09" db="EMBL/GenBank/DDBJ databases">
        <authorList>
            <person name="Sun Q."/>
            <person name="Zhou Y."/>
        </authorList>
    </citation>
    <scope>NUCLEOTIDE SEQUENCE</scope>
    <source>
        <strain evidence="3">CGMCC 1.6333</strain>
    </source>
</reference>
<evidence type="ECO:0000313" key="3">
    <source>
        <dbReference type="EMBL" id="GGM27415.1"/>
    </source>
</evidence>
<dbReference type="Gene3D" id="3.10.350.10">
    <property type="entry name" value="LysM domain"/>
    <property type="match status" value="1"/>
</dbReference>
<gene>
    <name evidence="3" type="ORF">GCM10011351_11610</name>
</gene>
<evidence type="ECO:0000259" key="2">
    <source>
        <dbReference type="PROSITE" id="PS51782"/>
    </source>
</evidence>
<dbReference type="RefSeq" id="WP_117156854.1">
    <property type="nucleotide sequence ID" value="NZ_BMLG01000003.1"/>
</dbReference>
<comment type="caution">
    <text evidence="3">The sequence shown here is derived from an EMBL/GenBank/DDBJ whole genome shotgun (WGS) entry which is preliminary data.</text>
</comment>
<feature type="region of interest" description="Disordered" evidence="1">
    <location>
        <begin position="231"/>
        <end position="252"/>
    </location>
</feature>
<dbReference type="InterPro" id="IPR018392">
    <property type="entry name" value="LysM"/>
</dbReference>
<organism evidence="3 4">
    <name type="scientific">Paraliobacillus quinghaiensis</name>
    <dbReference type="NCBI Taxonomy" id="470815"/>
    <lineage>
        <taxon>Bacteria</taxon>
        <taxon>Bacillati</taxon>
        <taxon>Bacillota</taxon>
        <taxon>Bacilli</taxon>
        <taxon>Bacillales</taxon>
        <taxon>Bacillaceae</taxon>
        <taxon>Paraliobacillus</taxon>
    </lineage>
</organism>
<evidence type="ECO:0000256" key="1">
    <source>
        <dbReference type="SAM" id="MobiDB-lite"/>
    </source>
</evidence>
<dbReference type="CDD" id="cd00118">
    <property type="entry name" value="LysM"/>
    <property type="match status" value="1"/>
</dbReference>
<dbReference type="OrthoDB" id="2033517at2"/>
<dbReference type="AlphaFoldDB" id="A0A917TMC8"/>
<feature type="region of interest" description="Disordered" evidence="1">
    <location>
        <begin position="84"/>
        <end position="110"/>
    </location>
</feature>
<dbReference type="PROSITE" id="PS51782">
    <property type="entry name" value="LYSM"/>
    <property type="match status" value="1"/>
</dbReference>
<keyword evidence="4" id="KW-1185">Reference proteome</keyword>
<accession>A0A917TMC8</accession>
<feature type="region of interest" description="Disordered" evidence="1">
    <location>
        <begin position="371"/>
        <end position="409"/>
    </location>
</feature>
<dbReference type="EMBL" id="BMLG01000003">
    <property type="protein sequence ID" value="GGM27415.1"/>
    <property type="molecule type" value="Genomic_DNA"/>
</dbReference>
<feature type="compositionally biased region" description="Low complexity" evidence="1">
    <location>
        <begin position="377"/>
        <end position="396"/>
    </location>
</feature>
<dbReference type="GO" id="GO:0008932">
    <property type="term" value="F:lytic endotransglycosylase activity"/>
    <property type="evidence" value="ECO:0007669"/>
    <property type="project" value="TreeGrafter"/>
</dbReference>
<evidence type="ECO:0000313" key="4">
    <source>
        <dbReference type="Proteomes" id="UP000618460"/>
    </source>
</evidence>
<name>A0A917TMC8_9BACI</name>
<dbReference type="PANTHER" id="PTHR33734">
    <property type="entry name" value="LYSM DOMAIN-CONTAINING GPI-ANCHORED PROTEIN 2"/>
    <property type="match status" value="1"/>
</dbReference>
<reference evidence="3" key="1">
    <citation type="journal article" date="2014" name="Int. J. Syst. Evol. Microbiol.">
        <title>Complete genome sequence of Corynebacterium casei LMG S-19264T (=DSM 44701T), isolated from a smear-ripened cheese.</title>
        <authorList>
            <consortium name="US DOE Joint Genome Institute (JGI-PGF)"/>
            <person name="Walter F."/>
            <person name="Albersmeier A."/>
            <person name="Kalinowski J."/>
            <person name="Ruckert C."/>
        </authorList>
    </citation>
    <scope>NUCLEOTIDE SEQUENCE</scope>
    <source>
        <strain evidence="3">CGMCC 1.6333</strain>
    </source>
</reference>
<dbReference type="Proteomes" id="UP000618460">
    <property type="component" value="Unassembled WGS sequence"/>
</dbReference>
<dbReference type="NCBIfam" id="TIGR02899">
    <property type="entry name" value="spore_safA"/>
    <property type="match status" value="1"/>
</dbReference>
<proteinExistence type="predicted"/>
<dbReference type="SUPFAM" id="SSF54106">
    <property type="entry name" value="LysM domain"/>
    <property type="match status" value="1"/>
</dbReference>
<dbReference type="SMART" id="SM00257">
    <property type="entry name" value="LysM"/>
    <property type="match status" value="1"/>
</dbReference>
<dbReference type="InterPro" id="IPR014248">
    <property type="entry name" value="Spore_coat_assembly_SafA"/>
</dbReference>
<dbReference type="InterPro" id="IPR036779">
    <property type="entry name" value="LysM_dom_sf"/>
</dbReference>
<dbReference type="Pfam" id="PF01476">
    <property type="entry name" value="LysM"/>
    <property type="match status" value="1"/>
</dbReference>
<feature type="domain" description="LysM" evidence="2">
    <location>
        <begin position="2"/>
        <end position="47"/>
    </location>
</feature>